<protein>
    <submittedName>
        <fullName evidence="1">Uncharacterized protein</fullName>
    </submittedName>
</protein>
<reference evidence="1" key="1">
    <citation type="submission" date="2019-11" db="EMBL/GenBank/DDBJ databases">
        <title>Bipolaris sorokiniana Genome sequencing.</title>
        <authorList>
            <person name="Wang H."/>
        </authorList>
    </citation>
    <scope>NUCLEOTIDE SEQUENCE</scope>
</reference>
<proteinExistence type="predicted"/>
<evidence type="ECO:0000313" key="1">
    <source>
        <dbReference type="EMBL" id="KAF5850620.1"/>
    </source>
</evidence>
<comment type="caution">
    <text evidence="1">The sequence shown here is derived from an EMBL/GenBank/DDBJ whole genome shotgun (WGS) entry which is preliminary data.</text>
</comment>
<organism evidence="1 2">
    <name type="scientific">Cochliobolus sativus</name>
    <name type="common">Common root rot and spot blotch fungus</name>
    <name type="synonym">Bipolaris sorokiniana</name>
    <dbReference type="NCBI Taxonomy" id="45130"/>
    <lineage>
        <taxon>Eukaryota</taxon>
        <taxon>Fungi</taxon>
        <taxon>Dikarya</taxon>
        <taxon>Ascomycota</taxon>
        <taxon>Pezizomycotina</taxon>
        <taxon>Dothideomycetes</taxon>
        <taxon>Pleosporomycetidae</taxon>
        <taxon>Pleosporales</taxon>
        <taxon>Pleosporineae</taxon>
        <taxon>Pleosporaceae</taxon>
        <taxon>Bipolaris</taxon>
    </lineage>
</organism>
<dbReference type="EMBL" id="WNKQ01000006">
    <property type="protein sequence ID" value="KAF5850620.1"/>
    <property type="molecule type" value="Genomic_DNA"/>
</dbReference>
<dbReference type="Proteomes" id="UP000624244">
    <property type="component" value="Unassembled WGS sequence"/>
</dbReference>
<accession>A0A8H6DXX9</accession>
<evidence type="ECO:0000313" key="2">
    <source>
        <dbReference type="Proteomes" id="UP000624244"/>
    </source>
</evidence>
<sequence length="101" mass="11568">MVHDTCRLTQGFTVLMVHLLHMYALSFCPTFTLPHHDHQIRTPLCGIPKDNHQIHSVSWGSSNEDEECSIAKNFLRPVFTLPRLCPAPAKEQHRVPQFRPG</sequence>
<gene>
    <name evidence="1" type="ORF">GGP41_010256</name>
</gene>
<name>A0A8H6DXX9_COCSA</name>
<dbReference type="AlphaFoldDB" id="A0A8H6DXX9"/>